<dbReference type="GO" id="GO:0003755">
    <property type="term" value="F:peptidyl-prolyl cis-trans isomerase activity"/>
    <property type="evidence" value="ECO:0007669"/>
    <property type="project" value="UniProtKB-KW"/>
</dbReference>
<dbReference type="InterPro" id="IPR037218">
    <property type="entry name" value="PTPA_sf"/>
</dbReference>
<reference evidence="12" key="1">
    <citation type="submission" date="2020-11" db="EMBL/GenBank/DDBJ databases">
        <authorList>
            <person name="Tran Van P."/>
        </authorList>
    </citation>
    <scope>NUCLEOTIDE SEQUENCE</scope>
</reference>
<dbReference type="AlphaFoldDB" id="A0A7R9A391"/>
<evidence type="ECO:0000256" key="3">
    <source>
        <dbReference type="ARBA" id="ARBA00011019"/>
    </source>
</evidence>
<comment type="similarity">
    <text evidence="3 10">Belongs to the PTPA-type PPIase family.</text>
</comment>
<dbReference type="Proteomes" id="UP000677054">
    <property type="component" value="Unassembled WGS sequence"/>
</dbReference>
<dbReference type="PANTHER" id="PTHR10012">
    <property type="entry name" value="SERINE/THREONINE-PROTEIN PHOSPHATASE 2A REGULATORY SUBUNIT B"/>
    <property type="match status" value="1"/>
</dbReference>
<name>A0A7R9A391_9CRUS</name>
<comment type="subcellular location">
    <subcellularLocation>
        <location evidence="2 10">Cytoplasm</location>
    </subcellularLocation>
</comment>
<proteinExistence type="inferred from homology"/>
<dbReference type="EMBL" id="LR899633">
    <property type="protein sequence ID" value="CAD7241269.1"/>
    <property type="molecule type" value="Genomic_DNA"/>
</dbReference>
<evidence type="ECO:0000256" key="5">
    <source>
        <dbReference type="ARBA" id="ARBA00022490"/>
    </source>
</evidence>
<dbReference type="EMBL" id="CAJPEV010000116">
    <property type="protein sequence ID" value="CAG0880830.1"/>
    <property type="molecule type" value="Genomic_DNA"/>
</dbReference>
<keyword evidence="6 10" id="KW-0697">Rotamase</keyword>
<dbReference type="PANTHER" id="PTHR10012:SF0">
    <property type="entry name" value="SERINE_THREONINE-PROTEIN PHOSPHATASE 2A ACTIVATOR"/>
    <property type="match status" value="1"/>
</dbReference>
<evidence type="ECO:0000256" key="6">
    <source>
        <dbReference type="ARBA" id="ARBA00023110"/>
    </source>
</evidence>
<evidence type="ECO:0000256" key="4">
    <source>
        <dbReference type="ARBA" id="ARBA00013194"/>
    </source>
</evidence>
<accession>A0A7R9A391</accession>
<organism evidence="12">
    <name type="scientific">Darwinula stevensoni</name>
    <dbReference type="NCBI Taxonomy" id="69355"/>
    <lineage>
        <taxon>Eukaryota</taxon>
        <taxon>Metazoa</taxon>
        <taxon>Ecdysozoa</taxon>
        <taxon>Arthropoda</taxon>
        <taxon>Crustacea</taxon>
        <taxon>Oligostraca</taxon>
        <taxon>Ostracoda</taxon>
        <taxon>Podocopa</taxon>
        <taxon>Podocopida</taxon>
        <taxon>Darwinulocopina</taxon>
        <taxon>Darwinuloidea</taxon>
        <taxon>Darwinulidae</taxon>
        <taxon>Darwinula</taxon>
    </lineage>
</organism>
<dbReference type="Gene3D" id="1.20.120.1150">
    <property type="match status" value="1"/>
</dbReference>
<dbReference type="GO" id="GO:0000159">
    <property type="term" value="C:protein phosphatase type 2A complex"/>
    <property type="evidence" value="ECO:0007669"/>
    <property type="project" value="TreeGrafter"/>
</dbReference>
<evidence type="ECO:0000313" key="12">
    <source>
        <dbReference type="EMBL" id="CAD7241269.1"/>
    </source>
</evidence>
<dbReference type="SUPFAM" id="SSF140984">
    <property type="entry name" value="PTPA-like"/>
    <property type="match status" value="1"/>
</dbReference>
<sequence>MAAHMPPPHLPRGRGGLFHGGIRKPQQDLPPVSLGMPVSEGHKYMVPKKEIHDIGDMEKWQRSHAFQEYLGFVLALNEAAKGKSCLDEYPVSDCTKAVISLLDCIQGWIKDIPPIEQPQRFGNQAFRTWYDKLEEKMEELLKDVIPLKVHESIPEISVYLQGSFGHRTRIDYGTGHEMFFACFLCCLFKIGALSKDDTQAAVLKVFVRYVEVVRNLVITYRMEPAGSHGVWSLDDFHFLPFVWGSAQLIGNSKLPPNSFVDEKTVALNADGYMFMASIKFISEVKSGPFCEHSNQLWNISAIPEWLKVNSGLIKMYKAEVLQKFPVMQHNMFGSLLSIMPVTKQEGDSTGTTRS</sequence>
<evidence type="ECO:0000256" key="8">
    <source>
        <dbReference type="ARBA" id="ARBA00044786"/>
    </source>
</evidence>
<dbReference type="OrthoDB" id="16120at2759"/>
<dbReference type="GO" id="GO:0005634">
    <property type="term" value="C:nucleus"/>
    <property type="evidence" value="ECO:0007669"/>
    <property type="project" value="TreeGrafter"/>
</dbReference>
<dbReference type="InterPro" id="IPR004327">
    <property type="entry name" value="Phstyr_phstse_ac"/>
</dbReference>
<evidence type="ECO:0000256" key="9">
    <source>
        <dbReference type="ARBA" id="ARBA00044820"/>
    </source>
</evidence>
<keyword evidence="13" id="KW-1185">Reference proteome</keyword>
<dbReference type="GO" id="GO:0008160">
    <property type="term" value="F:protein tyrosine phosphatase activator activity"/>
    <property type="evidence" value="ECO:0007669"/>
    <property type="project" value="TreeGrafter"/>
</dbReference>
<keyword evidence="5 10" id="KW-0963">Cytoplasm</keyword>
<dbReference type="GO" id="GO:0005737">
    <property type="term" value="C:cytoplasm"/>
    <property type="evidence" value="ECO:0007669"/>
    <property type="project" value="UniProtKB-SubCell"/>
</dbReference>
<evidence type="ECO:0000313" key="13">
    <source>
        <dbReference type="Proteomes" id="UP000677054"/>
    </source>
</evidence>
<evidence type="ECO:0000256" key="10">
    <source>
        <dbReference type="RuleBase" id="RU361210"/>
    </source>
</evidence>
<dbReference type="FunFam" id="1.20.120.1150:FF:000002">
    <property type="entry name" value="Serine/threonine-protein phosphatase 2A activator"/>
    <property type="match status" value="1"/>
</dbReference>
<evidence type="ECO:0000256" key="7">
    <source>
        <dbReference type="ARBA" id="ARBA00023235"/>
    </source>
</evidence>
<gene>
    <name evidence="12" type="ORF">DSTB1V02_LOCUS1269</name>
</gene>
<dbReference type="PIRSF" id="PIRSF016325">
    <property type="entry name" value="Phstyr_phstse_ac"/>
    <property type="match status" value="1"/>
</dbReference>
<keyword evidence="7 10" id="KW-0413">Isomerase</keyword>
<feature type="compositionally biased region" description="Pro residues" evidence="11">
    <location>
        <begin position="1"/>
        <end position="10"/>
    </location>
</feature>
<comment type="function">
    <text evidence="10">PPIases accelerate the folding of proteins. It catalyzes the cis-trans isomerization of proline imidic peptide bonds in oligopeptides.</text>
</comment>
<evidence type="ECO:0000256" key="1">
    <source>
        <dbReference type="ARBA" id="ARBA00000971"/>
    </source>
</evidence>
<evidence type="ECO:0000256" key="2">
    <source>
        <dbReference type="ARBA" id="ARBA00004496"/>
    </source>
</evidence>
<dbReference type="GO" id="GO:0007052">
    <property type="term" value="P:mitotic spindle organization"/>
    <property type="evidence" value="ECO:0007669"/>
    <property type="project" value="TreeGrafter"/>
</dbReference>
<dbReference type="InterPro" id="IPR043170">
    <property type="entry name" value="PTPA_C_lid"/>
</dbReference>
<dbReference type="EC" id="5.2.1.8" evidence="4 10"/>
<comment type="catalytic activity">
    <reaction evidence="1 10">
        <text>[protein]-peptidylproline (omega=180) = [protein]-peptidylproline (omega=0)</text>
        <dbReference type="Rhea" id="RHEA:16237"/>
        <dbReference type="Rhea" id="RHEA-COMP:10747"/>
        <dbReference type="Rhea" id="RHEA-COMP:10748"/>
        <dbReference type="ChEBI" id="CHEBI:83833"/>
        <dbReference type="ChEBI" id="CHEBI:83834"/>
        <dbReference type="EC" id="5.2.1.8"/>
    </reaction>
</comment>
<feature type="region of interest" description="Disordered" evidence="11">
    <location>
        <begin position="1"/>
        <end position="22"/>
    </location>
</feature>
<dbReference type="Pfam" id="PF03095">
    <property type="entry name" value="PTPA"/>
    <property type="match status" value="1"/>
</dbReference>
<protein>
    <recommendedName>
        <fullName evidence="8 10">Serine/threonine-protein phosphatase 2A activator</fullName>
        <ecNumber evidence="4 10">5.2.1.8</ecNumber>
    </recommendedName>
    <alternativeName>
        <fullName evidence="9 10">Phosphotyrosyl phosphatase activator</fullName>
    </alternativeName>
</protein>
<dbReference type="CDD" id="cd04087">
    <property type="entry name" value="PTPA"/>
    <property type="match status" value="1"/>
</dbReference>
<evidence type="ECO:0000256" key="11">
    <source>
        <dbReference type="SAM" id="MobiDB-lite"/>
    </source>
</evidence>